<protein>
    <submittedName>
        <fullName evidence="3">PepSY domain-containing protein</fullName>
    </submittedName>
</protein>
<keyword evidence="1" id="KW-0732">Signal</keyword>
<organism evidence="3 4">
    <name type="scientific">Alsobacter soli</name>
    <dbReference type="NCBI Taxonomy" id="2109933"/>
    <lineage>
        <taxon>Bacteria</taxon>
        <taxon>Pseudomonadati</taxon>
        <taxon>Pseudomonadota</taxon>
        <taxon>Alphaproteobacteria</taxon>
        <taxon>Hyphomicrobiales</taxon>
        <taxon>Alsobacteraceae</taxon>
        <taxon>Alsobacter</taxon>
    </lineage>
</organism>
<feature type="signal peptide" evidence="1">
    <location>
        <begin position="1"/>
        <end position="24"/>
    </location>
</feature>
<dbReference type="RefSeq" id="WP_106335230.1">
    <property type="nucleotide sequence ID" value="NZ_PVZS01000003.1"/>
</dbReference>
<dbReference type="Pfam" id="PF13670">
    <property type="entry name" value="PepSY_2"/>
    <property type="match status" value="1"/>
</dbReference>
<evidence type="ECO:0000256" key="1">
    <source>
        <dbReference type="SAM" id="SignalP"/>
    </source>
</evidence>
<proteinExistence type="predicted"/>
<sequence length="93" mass="9552">MRKIIPLAVAVAAGAVSSIPAAQASSLGRPCTSAPENQWLSLDALKAKVEGQGYKVQKAKLKAACGEVYALDAKGARVELFLDPTSGAIVAQD</sequence>
<evidence type="ECO:0000313" key="4">
    <source>
        <dbReference type="Proteomes" id="UP000239772"/>
    </source>
</evidence>
<evidence type="ECO:0000313" key="3">
    <source>
        <dbReference type="EMBL" id="PSC06315.1"/>
    </source>
</evidence>
<reference evidence="4" key="1">
    <citation type="submission" date="2018-03" db="EMBL/GenBank/DDBJ databases">
        <authorList>
            <person name="Sun L."/>
            <person name="Liu H."/>
            <person name="Chen W."/>
            <person name="Huang K."/>
            <person name="Liu W."/>
            <person name="Gao X."/>
        </authorList>
    </citation>
    <scope>NUCLEOTIDE SEQUENCE [LARGE SCALE GENOMIC DNA]</scope>
    <source>
        <strain evidence="4">SH9</strain>
    </source>
</reference>
<evidence type="ECO:0000259" key="2">
    <source>
        <dbReference type="Pfam" id="PF13670"/>
    </source>
</evidence>
<gene>
    <name evidence="3" type="ORF">SLNSH_03225</name>
</gene>
<dbReference type="OrthoDB" id="7365433at2"/>
<feature type="domain" description="PepSY" evidence="2">
    <location>
        <begin position="10"/>
        <end position="92"/>
    </location>
</feature>
<keyword evidence="4" id="KW-1185">Reference proteome</keyword>
<comment type="caution">
    <text evidence="3">The sequence shown here is derived from an EMBL/GenBank/DDBJ whole genome shotgun (WGS) entry which is preliminary data.</text>
</comment>
<accession>A0A2T1HXI4</accession>
<dbReference type="AlphaFoldDB" id="A0A2T1HXI4"/>
<name>A0A2T1HXI4_9HYPH</name>
<dbReference type="InterPro" id="IPR025711">
    <property type="entry name" value="PepSY"/>
</dbReference>
<dbReference type="Proteomes" id="UP000239772">
    <property type="component" value="Unassembled WGS sequence"/>
</dbReference>
<feature type="chain" id="PRO_5015717655" evidence="1">
    <location>
        <begin position="25"/>
        <end position="93"/>
    </location>
</feature>
<dbReference type="EMBL" id="PVZS01000003">
    <property type="protein sequence ID" value="PSC06315.1"/>
    <property type="molecule type" value="Genomic_DNA"/>
</dbReference>